<feature type="region of interest" description="Disordered" evidence="7">
    <location>
        <begin position="36"/>
        <end position="63"/>
    </location>
</feature>
<evidence type="ECO:0000256" key="5">
    <source>
        <dbReference type="ARBA" id="ARBA00023237"/>
    </source>
</evidence>
<dbReference type="EMBL" id="PQGG01000031">
    <property type="protein sequence ID" value="POP52197.1"/>
    <property type="molecule type" value="Genomic_DNA"/>
</dbReference>
<accession>A0A2S4HE02</accession>
<evidence type="ECO:0000256" key="7">
    <source>
        <dbReference type="SAM" id="MobiDB-lite"/>
    </source>
</evidence>
<dbReference type="Proteomes" id="UP000237222">
    <property type="component" value="Unassembled WGS sequence"/>
</dbReference>
<keyword evidence="5" id="KW-0998">Cell outer membrane</keyword>
<evidence type="ECO:0000256" key="3">
    <source>
        <dbReference type="ARBA" id="ARBA00023136"/>
    </source>
</evidence>
<dbReference type="AlphaFoldDB" id="A0A2S4HE02"/>
<dbReference type="NCBIfam" id="NF047847">
    <property type="entry name" value="SS_mature_LptM"/>
    <property type="match status" value="1"/>
</dbReference>
<proteinExistence type="predicted"/>
<dbReference type="PROSITE" id="PS51257">
    <property type="entry name" value="PROKAR_LIPOPROTEIN"/>
    <property type="match status" value="1"/>
</dbReference>
<keyword evidence="4" id="KW-0564">Palmitate</keyword>
<evidence type="ECO:0000256" key="2">
    <source>
        <dbReference type="ARBA" id="ARBA00022729"/>
    </source>
</evidence>
<evidence type="ECO:0000256" key="6">
    <source>
        <dbReference type="ARBA" id="ARBA00023288"/>
    </source>
</evidence>
<protein>
    <submittedName>
        <fullName evidence="8">Uncharacterized protein</fullName>
    </submittedName>
</protein>
<feature type="compositionally biased region" description="Polar residues" evidence="7">
    <location>
        <begin position="44"/>
        <end position="63"/>
    </location>
</feature>
<comment type="subcellular location">
    <subcellularLocation>
        <location evidence="1">Cell outer membrane</location>
        <topology evidence="1">Lipid-anchor</topology>
    </subcellularLocation>
</comment>
<comment type="caution">
    <text evidence="8">The sequence shown here is derived from an EMBL/GenBank/DDBJ whole genome shotgun (WGS) entry which is preliminary data.</text>
</comment>
<organism evidence="8 9">
    <name type="scientific">Zhongshania marina</name>
    <dbReference type="NCBI Taxonomy" id="2304603"/>
    <lineage>
        <taxon>Bacteria</taxon>
        <taxon>Pseudomonadati</taxon>
        <taxon>Pseudomonadota</taxon>
        <taxon>Gammaproteobacteria</taxon>
        <taxon>Cellvibrionales</taxon>
        <taxon>Spongiibacteraceae</taxon>
        <taxon>Zhongshania</taxon>
    </lineage>
</organism>
<evidence type="ECO:0000313" key="8">
    <source>
        <dbReference type="EMBL" id="POP52197.1"/>
    </source>
</evidence>
<evidence type="ECO:0000256" key="1">
    <source>
        <dbReference type="ARBA" id="ARBA00004459"/>
    </source>
</evidence>
<gene>
    <name evidence="8" type="ORF">C0068_14450</name>
</gene>
<keyword evidence="3" id="KW-0472">Membrane</keyword>
<evidence type="ECO:0000313" key="9">
    <source>
        <dbReference type="Proteomes" id="UP000237222"/>
    </source>
</evidence>
<keyword evidence="6" id="KW-0449">Lipoprotein</keyword>
<evidence type="ECO:0000256" key="4">
    <source>
        <dbReference type="ARBA" id="ARBA00023139"/>
    </source>
</evidence>
<sequence>MIMVGIRIAAICGAVLLGACGQTGPLVLANDNIDTEESAPVESPASTTISPKSPNNATTPSAE</sequence>
<dbReference type="InterPro" id="IPR032831">
    <property type="entry name" value="LptM_cons"/>
</dbReference>
<reference evidence="8" key="1">
    <citation type="submission" date="2018-01" db="EMBL/GenBank/DDBJ databases">
        <authorList>
            <person name="Yu X.-D."/>
        </authorList>
    </citation>
    <scope>NUCLEOTIDE SEQUENCE</scope>
    <source>
        <strain evidence="8">ZX-21</strain>
    </source>
</reference>
<name>A0A2S4HE02_9GAMM</name>
<keyword evidence="2" id="KW-0732">Signal</keyword>